<name>A0ABQ5JT10_9EUKA</name>
<dbReference type="EMBL" id="BQXS01005927">
    <property type="protein sequence ID" value="GKT16014.1"/>
    <property type="molecule type" value="Genomic_DNA"/>
</dbReference>
<evidence type="ECO:0008006" key="3">
    <source>
        <dbReference type="Google" id="ProtNLM"/>
    </source>
</evidence>
<organism evidence="1 2">
    <name type="scientific">Aduncisulcus paluster</name>
    <dbReference type="NCBI Taxonomy" id="2918883"/>
    <lineage>
        <taxon>Eukaryota</taxon>
        <taxon>Metamonada</taxon>
        <taxon>Carpediemonas-like organisms</taxon>
        <taxon>Aduncisulcus</taxon>
    </lineage>
</organism>
<feature type="non-terminal residue" evidence="1">
    <location>
        <position position="119"/>
    </location>
</feature>
<sequence length="119" mass="13163">RHFADDLITTSVAVSKNDLVWLAIHGDDTHPYSAVAFNSIGEQVFSHTSHSRGGRVSMHPYGTLVAIEISGSETILVDCFSKTAVKDIAAYWPIFPHVECISHAREEYTNANHTPMRIP</sequence>
<protein>
    <recommendedName>
        <fullName evidence="3">CNH domain-containing protein</fullName>
    </recommendedName>
</protein>
<accession>A0ABQ5JT10</accession>
<feature type="non-terminal residue" evidence="1">
    <location>
        <position position="1"/>
    </location>
</feature>
<gene>
    <name evidence="1" type="ORF">ADUPG1_004116</name>
</gene>
<dbReference type="Proteomes" id="UP001057375">
    <property type="component" value="Unassembled WGS sequence"/>
</dbReference>
<comment type="caution">
    <text evidence="1">The sequence shown here is derived from an EMBL/GenBank/DDBJ whole genome shotgun (WGS) entry which is preliminary data.</text>
</comment>
<evidence type="ECO:0000313" key="1">
    <source>
        <dbReference type="EMBL" id="GKT16014.1"/>
    </source>
</evidence>
<evidence type="ECO:0000313" key="2">
    <source>
        <dbReference type="Proteomes" id="UP001057375"/>
    </source>
</evidence>
<reference evidence="1" key="1">
    <citation type="submission" date="2022-03" db="EMBL/GenBank/DDBJ databases">
        <title>Draft genome sequence of Aduncisulcus paluster, a free-living microaerophilic Fornicata.</title>
        <authorList>
            <person name="Yuyama I."/>
            <person name="Kume K."/>
            <person name="Tamura T."/>
            <person name="Inagaki Y."/>
            <person name="Hashimoto T."/>
        </authorList>
    </citation>
    <scope>NUCLEOTIDE SEQUENCE</scope>
    <source>
        <strain evidence="1">NY0171</strain>
    </source>
</reference>
<keyword evidence="2" id="KW-1185">Reference proteome</keyword>
<proteinExistence type="predicted"/>